<dbReference type="GO" id="GO:0016208">
    <property type="term" value="F:AMP binding"/>
    <property type="evidence" value="ECO:0007669"/>
    <property type="project" value="TreeGrafter"/>
</dbReference>
<comment type="similarity">
    <text evidence="11">Belongs to the phosphofructokinase type A (PFKA) family.</text>
</comment>
<organism evidence="13 14">
    <name type="scientific">Collinsella aerofaciens</name>
    <dbReference type="NCBI Taxonomy" id="74426"/>
    <lineage>
        <taxon>Bacteria</taxon>
        <taxon>Bacillati</taxon>
        <taxon>Actinomycetota</taxon>
        <taxon>Coriobacteriia</taxon>
        <taxon>Coriobacteriales</taxon>
        <taxon>Coriobacteriaceae</taxon>
        <taxon>Collinsella</taxon>
    </lineage>
</organism>
<accession>A0A174E1P7</accession>
<dbReference type="GO" id="GO:0070095">
    <property type="term" value="F:fructose-6-phosphate binding"/>
    <property type="evidence" value="ECO:0007669"/>
    <property type="project" value="TreeGrafter"/>
</dbReference>
<evidence type="ECO:0000256" key="5">
    <source>
        <dbReference type="ARBA" id="ARBA00022490"/>
    </source>
</evidence>
<reference evidence="13 14" key="1">
    <citation type="submission" date="2015-09" db="EMBL/GenBank/DDBJ databases">
        <authorList>
            <consortium name="Pathogen Informatics"/>
        </authorList>
    </citation>
    <scope>NUCLEOTIDE SEQUENCE [LARGE SCALE GENOMIC DNA]</scope>
    <source>
        <strain evidence="13 14">2789STDY5608823</strain>
    </source>
</reference>
<dbReference type="PANTHER" id="PTHR13697">
    <property type="entry name" value="PHOSPHOFRUCTOKINASE"/>
    <property type="match status" value="1"/>
</dbReference>
<keyword evidence="8 13" id="KW-0418">Kinase</keyword>
<evidence type="ECO:0000256" key="4">
    <source>
        <dbReference type="ARBA" id="ARBA00012055"/>
    </source>
</evidence>
<dbReference type="GO" id="GO:0003872">
    <property type="term" value="F:6-phosphofructokinase activity"/>
    <property type="evidence" value="ECO:0007669"/>
    <property type="project" value="UniProtKB-EC"/>
</dbReference>
<dbReference type="GO" id="GO:0006002">
    <property type="term" value="P:fructose 6-phosphate metabolic process"/>
    <property type="evidence" value="ECO:0007669"/>
    <property type="project" value="InterPro"/>
</dbReference>
<dbReference type="GO" id="GO:0030388">
    <property type="term" value="P:fructose 1,6-bisphosphate metabolic process"/>
    <property type="evidence" value="ECO:0007669"/>
    <property type="project" value="TreeGrafter"/>
</dbReference>
<dbReference type="Proteomes" id="UP000095468">
    <property type="component" value="Unassembled WGS sequence"/>
</dbReference>
<dbReference type="InterPro" id="IPR000023">
    <property type="entry name" value="Phosphofructokinase_dom"/>
</dbReference>
<proteinExistence type="inferred from homology"/>
<evidence type="ECO:0000313" key="13">
    <source>
        <dbReference type="EMBL" id="CUO31387.1"/>
    </source>
</evidence>
<dbReference type="PROSITE" id="PS00433">
    <property type="entry name" value="PHOSPHOFRUCTOKINASE"/>
    <property type="match status" value="1"/>
</dbReference>
<dbReference type="GO" id="GO:0042802">
    <property type="term" value="F:identical protein binding"/>
    <property type="evidence" value="ECO:0007669"/>
    <property type="project" value="TreeGrafter"/>
</dbReference>
<evidence type="ECO:0000256" key="11">
    <source>
        <dbReference type="ARBA" id="ARBA00038478"/>
    </source>
</evidence>
<protein>
    <recommendedName>
        <fullName evidence="4">6-phosphofructokinase</fullName>
        <ecNumber evidence="4">2.7.1.11</ecNumber>
    </recommendedName>
</protein>
<dbReference type="GO" id="GO:0048029">
    <property type="term" value="F:monosaccharide binding"/>
    <property type="evidence" value="ECO:0007669"/>
    <property type="project" value="TreeGrafter"/>
</dbReference>
<keyword evidence="6 13" id="KW-0808">Transferase</keyword>
<dbReference type="Gene3D" id="3.40.50.460">
    <property type="entry name" value="Phosphofructokinase domain"/>
    <property type="match status" value="1"/>
</dbReference>
<feature type="domain" description="Phosphofructokinase" evidence="12">
    <location>
        <begin position="3"/>
        <end position="305"/>
    </location>
</feature>
<dbReference type="InterPro" id="IPR012003">
    <property type="entry name" value="ATP_PFK_prok-type"/>
</dbReference>
<sequence>MLRIGLLTSGGDCQALNATMRGIVKTLMTNSEEPIEIYGFEDGYQGLIYSRFRVMTPADFSGILTRGGTILGTSRTPFKRLDTPEADGVEKVPAMVHTYHKLQLDCLFMLGGNGSTKTANRLREEGLNVIALPKTIDNDTWGTELTFGFTSAIDVATKCIDDIHTTASSHGRVFVIEIMGHKVGWIPLYAGVAGGADVILIPEIPYDMENVIKTIEHRMETGSRFTIVAVAEGAISKEDAALSKKEYKKKLAERTSPSIVYDIAKEIEAKTGRETRVAIPGHTQRGGQPDAQDRIFATQCGVEAALGCLRGEFGYMIALRDGKMCHMPLEDVAGKLKYVDPQSDLVREAKALGISFGDE</sequence>
<dbReference type="Gene3D" id="3.40.50.450">
    <property type="match status" value="1"/>
</dbReference>
<dbReference type="GO" id="GO:0005524">
    <property type="term" value="F:ATP binding"/>
    <property type="evidence" value="ECO:0007669"/>
    <property type="project" value="InterPro"/>
</dbReference>
<keyword evidence="7" id="KW-0479">Metal-binding</keyword>
<dbReference type="InterPro" id="IPR015912">
    <property type="entry name" value="Phosphofructokinase_CS"/>
</dbReference>
<evidence type="ECO:0000313" key="14">
    <source>
        <dbReference type="Proteomes" id="UP000095468"/>
    </source>
</evidence>
<evidence type="ECO:0000256" key="8">
    <source>
        <dbReference type="ARBA" id="ARBA00022777"/>
    </source>
</evidence>
<dbReference type="AlphaFoldDB" id="A0A174E1P7"/>
<dbReference type="Pfam" id="PF00365">
    <property type="entry name" value="PFK"/>
    <property type="match status" value="1"/>
</dbReference>
<comment type="pathway">
    <text evidence="3">Carbohydrate degradation; glycolysis; D-glyceraldehyde 3-phosphate and glycerone phosphate from D-glucose: step 3/4.</text>
</comment>
<dbReference type="GO" id="GO:0046872">
    <property type="term" value="F:metal ion binding"/>
    <property type="evidence" value="ECO:0007669"/>
    <property type="project" value="UniProtKB-KW"/>
</dbReference>
<evidence type="ECO:0000256" key="3">
    <source>
        <dbReference type="ARBA" id="ARBA00004679"/>
    </source>
</evidence>
<evidence type="ECO:0000256" key="7">
    <source>
        <dbReference type="ARBA" id="ARBA00022723"/>
    </source>
</evidence>
<dbReference type="NCBIfam" id="NF002872">
    <property type="entry name" value="PRK03202.1"/>
    <property type="match status" value="1"/>
</dbReference>
<keyword evidence="9" id="KW-0460">Magnesium</keyword>
<evidence type="ECO:0000256" key="2">
    <source>
        <dbReference type="ARBA" id="ARBA00004496"/>
    </source>
</evidence>
<dbReference type="EMBL" id="CYYP01000011">
    <property type="protein sequence ID" value="CUO31387.1"/>
    <property type="molecule type" value="Genomic_DNA"/>
</dbReference>
<comment type="cofactor">
    <cofactor evidence="1">
        <name>Mg(2+)</name>
        <dbReference type="ChEBI" id="CHEBI:18420"/>
    </cofactor>
</comment>
<evidence type="ECO:0000259" key="12">
    <source>
        <dbReference type="Pfam" id="PF00365"/>
    </source>
</evidence>
<evidence type="ECO:0000256" key="6">
    <source>
        <dbReference type="ARBA" id="ARBA00022679"/>
    </source>
</evidence>
<evidence type="ECO:0000256" key="9">
    <source>
        <dbReference type="ARBA" id="ARBA00022842"/>
    </source>
</evidence>
<evidence type="ECO:0000256" key="10">
    <source>
        <dbReference type="ARBA" id="ARBA00023152"/>
    </source>
</evidence>
<dbReference type="SUPFAM" id="SSF53784">
    <property type="entry name" value="Phosphofructokinase"/>
    <property type="match status" value="1"/>
</dbReference>
<keyword evidence="5" id="KW-0963">Cytoplasm</keyword>
<dbReference type="GO" id="GO:0061621">
    <property type="term" value="P:canonical glycolysis"/>
    <property type="evidence" value="ECO:0007669"/>
    <property type="project" value="TreeGrafter"/>
</dbReference>
<dbReference type="RefSeq" id="WP_035137621.1">
    <property type="nucleotide sequence ID" value="NZ_CYYP01000011.1"/>
</dbReference>
<dbReference type="InterPro" id="IPR035966">
    <property type="entry name" value="PKF_sf"/>
</dbReference>
<dbReference type="FunFam" id="3.40.50.460:FF:000002">
    <property type="entry name" value="ATP-dependent 6-phosphofructokinase"/>
    <property type="match status" value="1"/>
</dbReference>
<dbReference type="UniPathway" id="UPA00109">
    <property type="reaction ID" value="UER00182"/>
</dbReference>
<dbReference type="PIRSF" id="PIRSF000532">
    <property type="entry name" value="ATP_PFK_prok"/>
    <property type="match status" value="1"/>
</dbReference>
<dbReference type="EC" id="2.7.1.11" evidence="4"/>
<evidence type="ECO:0000256" key="1">
    <source>
        <dbReference type="ARBA" id="ARBA00001946"/>
    </source>
</evidence>
<dbReference type="GO" id="GO:0005945">
    <property type="term" value="C:6-phosphofructokinase complex"/>
    <property type="evidence" value="ECO:0007669"/>
    <property type="project" value="TreeGrafter"/>
</dbReference>
<name>A0A174E1P7_9ACTN</name>
<comment type="subcellular location">
    <subcellularLocation>
        <location evidence="2">Cytoplasm</location>
    </subcellularLocation>
</comment>
<keyword evidence="10" id="KW-0324">Glycolysis</keyword>
<dbReference type="PANTHER" id="PTHR13697:SF52">
    <property type="entry name" value="ATP-DEPENDENT 6-PHOSPHOFRUCTOKINASE 3"/>
    <property type="match status" value="1"/>
</dbReference>
<gene>
    <name evidence="13" type="primary">pfkA</name>
    <name evidence="13" type="ORF">ERS852381_01373</name>
</gene>
<dbReference type="InterPro" id="IPR022953">
    <property type="entry name" value="ATP_PFK"/>
</dbReference>
<dbReference type="PRINTS" id="PR00476">
    <property type="entry name" value="PHFRCTKINASE"/>
</dbReference>